<proteinExistence type="predicted"/>
<keyword evidence="1" id="KW-1133">Transmembrane helix</keyword>
<feature type="transmembrane region" description="Helical" evidence="1">
    <location>
        <begin position="56"/>
        <end position="77"/>
    </location>
</feature>
<organism evidence="2 3">
    <name type="scientific">Oceanithermus desulfurans NBRC 100063</name>
    <dbReference type="NCBI Taxonomy" id="1227550"/>
    <lineage>
        <taxon>Bacteria</taxon>
        <taxon>Thermotogati</taxon>
        <taxon>Deinococcota</taxon>
        <taxon>Deinococci</taxon>
        <taxon>Thermales</taxon>
        <taxon>Thermaceae</taxon>
        <taxon>Oceanithermus</taxon>
    </lineage>
</organism>
<comment type="caution">
    <text evidence="2">The sequence shown here is derived from an EMBL/GenBank/DDBJ whole genome shotgun (WGS) entry which is preliminary data.</text>
</comment>
<keyword evidence="1" id="KW-0472">Membrane</keyword>
<evidence type="ECO:0000256" key="1">
    <source>
        <dbReference type="SAM" id="Phobius"/>
    </source>
</evidence>
<dbReference type="Pfam" id="PF11255">
    <property type="entry name" value="DUF3054"/>
    <property type="match status" value="1"/>
</dbReference>
<accession>A0A511RGB9</accession>
<dbReference type="OrthoDB" id="26176at2"/>
<protein>
    <recommendedName>
        <fullName evidence="4">DUF3054 domain-containing protein</fullName>
    </recommendedName>
</protein>
<dbReference type="InterPro" id="IPR021414">
    <property type="entry name" value="DUF3054"/>
</dbReference>
<evidence type="ECO:0008006" key="4">
    <source>
        <dbReference type="Google" id="ProtNLM"/>
    </source>
</evidence>
<dbReference type="Proteomes" id="UP000321827">
    <property type="component" value="Unassembled WGS sequence"/>
</dbReference>
<evidence type="ECO:0000313" key="2">
    <source>
        <dbReference type="EMBL" id="GEM88691.1"/>
    </source>
</evidence>
<dbReference type="AlphaFoldDB" id="A0A511RGB9"/>
<reference evidence="2 3" key="1">
    <citation type="submission" date="2019-07" db="EMBL/GenBank/DDBJ databases">
        <title>Whole genome shotgun sequence of Oceanithermus desulfurans NBRC 100063.</title>
        <authorList>
            <person name="Hosoyama A."/>
            <person name="Uohara A."/>
            <person name="Ohji S."/>
            <person name="Ichikawa N."/>
        </authorList>
    </citation>
    <scope>NUCLEOTIDE SEQUENCE [LARGE SCALE GENOMIC DNA]</scope>
    <source>
        <strain evidence="2 3">NBRC 100063</strain>
    </source>
</reference>
<evidence type="ECO:0000313" key="3">
    <source>
        <dbReference type="Proteomes" id="UP000321827"/>
    </source>
</evidence>
<gene>
    <name evidence="2" type="ORF">ODE01S_01250</name>
</gene>
<dbReference type="EMBL" id="BJXN01000001">
    <property type="protein sequence ID" value="GEM88691.1"/>
    <property type="molecule type" value="Genomic_DNA"/>
</dbReference>
<keyword evidence="1" id="KW-0812">Transmembrane</keyword>
<feature type="transmembrane region" description="Helical" evidence="1">
    <location>
        <begin position="86"/>
        <end position="104"/>
    </location>
</feature>
<name>A0A511RGB9_9DEIN</name>
<dbReference type="RefSeq" id="WP_147144822.1">
    <property type="nucleotide sequence ID" value="NZ_BJXN01000001.1"/>
</dbReference>
<sequence>MAKRVWEAGVFVLFAVVGALSHSRGVTLPGVLETAVPLWLAWVLTARWRDPYEGPLANLFIVWVLALPLGVVLRSLLKGSLPTPELLPFLLVAMAFTLPFMALGRRLA</sequence>